<gene>
    <name evidence="1" type="ORF">FQP86_03600</name>
</gene>
<organism evidence="1 2">
    <name type="scientific">Cobetia crustatorum</name>
    <dbReference type="NCBI Taxonomy" id="553385"/>
    <lineage>
        <taxon>Bacteria</taxon>
        <taxon>Pseudomonadati</taxon>
        <taxon>Pseudomonadota</taxon>
        <taxon>Gammaproteobacteria</taxon>
        <taxon>Oceanospirillales</taxon>
        <taxon>Halomonadaceae</taxon>
        <taxon>Cobetia</taxon>
    </lineage>
</organism>
<evidence type="ECO:0000313" key="1">
    <source>
        <dbReference type="EMBL" id="TVU72962.1"/>
    </source>
</evidence>
<reference evidence="1 2" key="1">
    <citation type="submission" date="2019-07" db="EMBL/GenBank/DDBJ databases">
        <title>Diversity of Bacteria from Kongsfjorden, Arctic.</title>
        <authorList>
            <person name="Yu Y."/>
        </authorList>
    </citation>
    <scope>NUCLEOTIDE SEQUENCE [LARGE SCALE GENOMIC DNA]</scope>
    <source>
        <strain evidence="1 2">SM1923</strain>
    </source>
</reference>
<proteinExistence type="predicted"/>
<dbReference type="AlphaFoldDB" id="A0A558HV01"/>
<protein>
    <submittedName>
        <fullName evidence="1">LuxR family transcriptional regulator</fullName>
    </submittedName>
</protein>
<dbReference type="EMBL" id="VNFH01000002">
    <property type="protein sequence ID" value="TVU72962.1"/>
    <property type="molecule type" value="Genomic_DNA"/>
</dbReference>
<name>A0A558HV01_9GAMM</name>
<dbReference type="OrthoDB" id="8689481at2"/>
<sequence>MICDCACKRPKRTIVIWEGCAPIVTEAIQRFEERWHPYSASSRRYPIVRLIEEVIDPALATYMDTLPGSYANYVPGTGTGLGFSAIIRMVGLEAMERMQRQLLRQFIKTVEHKTTTDENFIATLESLTGLVWDCACKRPKRSSSTKGVNLNAQRKHDFCELCGNQTEFAAFMSTVAGQHINDVELEDRKKLELSHQYCEEHRPKLANGDWNPTYRQAKRSLTQFNIELSRLTHQCANRSKPHAMSGDELIDSYFFQLMLRLTLQSADKAELRNLARRMVNCKLSDTKKKMLVLKQSGFSQTEIGKRILNAKQQPMTRQAVSKALGSIREEFLLGSENFSR</sequence>
<accession>A0A558HV01</accession>
<keyword evidence="2" id="KW-1185">Reference proteome</keyword>
<dbReference type="Proteomes" id="UP000319941">
    <property type="component" value="Unassembled WGS sequence"/>
</dbReference>
<comment type="caution">
    <text evidence="1">The sequence shown here is derived from an EMBL/GenBank/DDBJ whole genome shotgun (WGS) entry which is preliminary data.</text>
</comment>
<evidence type="ECO:0000313" key="2">
    <source>
        <dbReference type="Proteomes" id="UP000319941"/>
    </source>
</evidence>